<protein>
    <submittedName>
        <fullName evidence="1">Uncharacterized protein</fullName>
    </submittedName>
</protein>
<keyword evidence="2" id="KW-1185">Reference proteome</keyword>
<evidence type="ECO:0000313" key="2">
    <source>
        <dbReference type="Proteomes" id="UP000279673"/>
    </source>
</evidence>
<name>A0A421BQR5_9RHOB</name>
<accession>A0A421BQR5</accession>
<dbReference type="EMBL" id="RCHI01000006">
    <property type="protein sequence ID" value="RLL65298.1"/>
    <property type="molecule type" value="Genomic_DNA"/>
</dbReference>
<dbReference type="RefSeq" id="WP_121532726.1">
    <property type="nucleotide sequence ID" value="NZ_RCHI01000006.1"/>
</dbReference>
<proteinExistence type="predicted"/>
<sequence>MAHQSCNACVFYEDHVANSPSQLDDGGLCRANPPVTQKDDSSRGLWPVVKPNDWCGKFTNLFAAE</sequence>
<comment type="caution">
    <text evidence="1">The sequence shown here is derived from an EMBL/GenBank/DDBJ whole genome shotgun (WGS) entry which is preliminary data.</text>
</comment>
<dbReference type="AlphaFoldDB" id="A0A421BQR5"/>
<reference evidence="1 2" key="1">
    <citation type="submission" date="2018-10" db="EMBL/GenBank/DDBJ databases">
        <title>Rhodobacter sp . BO-81.</title>
        <authorList>
            <person name="Im W.T."/>
        </authorList>
    </citation>
    <scope>NUCLEOTIDE SEQUENCE [LARGE SCALE GENOMIC DNA]</scope>
    <source>
        <strain evidence="1 2">BO-81</strain>
    </source>
</reference>
<gene>
    <name evidence="1" type="ORF">DYS74_08230</name>
</gene>
<organism evidence="1 2">
    <name type="scientific">Paenirhodobacter hankyongi</name>
    <dbReference type="NCBI Taxonomy" id="2294033"/>
    <lineage>
        <taxon>Bacteria</taxon>
        <taxon>Pseudomonadati</taxon>
        <taxon>Pseudomonadota</taxon>
        <taxon>Alphaproteobacteria</taxon>
        <taxon>Rhodobacterales</taxon>
        <taxon>Rhodobacter group</taxon>
        <taxon>Paenirhodobacter</taxon>
    </lineage>
</organism>
<evidence type="ECO:0000313" key="1">
    <source>
        <dbReference type="EMBL" id="RLL65298.1"/>
    </source>
</evidence>
<dbReference type="Proteomes" id="UP000279673">
    <property type="component" value="Unassembled WGS sequence"/>
</dbReference>